<organism evidence="1 2">
    <name type="scientific">Liparis tanakae</name>
    <name type="common">Tanaka's snailfish</name>
    <dbReference type="NCBI Taxonomy" id="230148"/>
    <lineage>
        <taxon>Eukaryota</taxon>
        <taxon>Metazoa</taxon>
        <taxon>Chordata</taxon>
        <taxon>Craniata</taxon>
        <taxon>Vertebrata</taxon>
        <taxon>Euteleostomi</taxon>
        <taxon>Actinopterygii</taxon>
        <taxon>Neopterygii</taxon>
        <taxon>Teleostei</taxon>
        <taxon>Neoteleostei</taxon>
        <taxon>Acanthomorphata</taxon>
        <taxon>Eupercaria</taxon>
        <taxon>Perciformes</taxon>
        <taxon>Cottioidei</taxon>
        <taxon>Cottales</taxon>
        <taxon>Liparidae</taxon>
        <taxon>Liparis</taxon>
    </lineage>
</organism>
<proteinExistence type="predicted"/>
<name>A0A4Z2GM62_9TELE</name>
<keyword evidence="2" id="KW-1185">Reference proteome</keyword>
<dbReference type="AlphaFoldDB" id="A0A4Z2GM62"/>
<comment type="caution">
    <text evidence="1">The sequence shown here is derived from an EMBL/GenBank/DDBJ whole genome shotgun (WGS) entry which is preliminary data.</text>
</comment>
<accession>A0A4Z2GM62</accession>
<protein>
    <submittedName>
        <fullName evidence="1">Uncharacterized protein</fullName>
    </submittedName>
</protein>
<sequence>MCSSLTAVGRHFFSEGQTGQTEHQTVYAACSYLGGFSAVRYVLKACSCCCTPTRELANFLLLRMMMVCSIHSSRSDARDSYLSTIFSVSMALSRTWKKREDKKLRGRLFTWKRRMMVQMSPRVRRWFPSTMSWEPMFSRWTLCSFRNCRALSTFSRQWILMRPFVGLG</sequence>
<evidence type="ECO:0000313" key="2">
    <source>
        <dbReference type="Proteomes" id="UP000314294"/>
    </source>
</evidence>
<dbReference type="Proteomes" id="UP000314294">
    <property type="component" value="Unassembled WGS sequence"/>
</dbReference>
<evidence type="ECO:0000313" key="1">
    <source>
        <dbReference type="EMBL" id="TNN54310.1"/>
    </source>
</evidence>
<reference evidence="1 2" key="1">
    <citation type="submission" date="2019-03" db="EMBL/GenBank/DDBJ databases">
        <title>First draft genome of Liparis tanakae, snailfish: a comprehensive survey of snailfish specific genes.</title>
        <authorList>
            <person name="Kim W."/>
            <person name="Song I."/>
            <person name="Jeong J.-H."/>
            <person name="Kim D."/>
            <person name="Kim S."/>
            <person name="Ryu S."/>
            <person name="Song J.Y."/>
            <person name="Lee S.K."/>
        </authorList>
    </citation>
    <scope>NUCLEOTIDE SEQUENCE [LARGE SCALE GENOMIC DNA]</scope>
    <source>
        <tissue evidence="1">Muscle</tissue>
    </source>
</reference>
<gene>
    <name evidence="1" type="ORF">EYF80_035460</name>
</gene>
<dbReference type="EMBL" id="SRLO01000488">
    <property type="protein sequence ID" value="TNN54310.1"/>
    <property type="molecule type" value="Genomic_DNA"/>
</dbReference>